<evidence type="ECO:0000313" key="1">
    <source>
        <dbReference type="EMBL" id="WWA76516.1"/>
    </source>
</evidence>
<keyword evidence="2" id="KW-1185">Reference proteome</keyword>
<organism evidence="1 2">
    <name type="scientific">Pseudomonas khavaziana</name>
    <dbReference type="NCBI Taxonomy" id="2842351"/>
    <lineage>
        <taxon>Bacteria</taxon>
        <taxon>Pseudomonadati</taxon>
        <taxon>Pseudomonadota</taxon>
        <taxon>Gammaproteobacteria</taxon>
        <taxon>Pseudomonadales</taxon>
        <taxon>Pseudomonadaceae</taxon>
        <taxon>Pseudomonas</taxon>
    </lineage>
</organism>
<accession>A0ABZ2DGR3</accession>
<evidence type="ECO:0000313" key="2">
    <source>
        <dbReference type="Proteomes" id="UP001347174"/>
    </source>
</evidence>
<proteinExistence type="predicted"/>
<dbReference type="RefSeq" id="WP_338475923.1">
    <property type="nucleotide sequence ID" value="NZ_CP129946.1"/>
</dbReference>
<protein>
    <submittedName>
        <fullName evidence="1">Uncharacterized protein</fullName>
    </submittedName>
</protein>
<gene>
    <name evidence="1" type="ORF">QYQ93_27705</name>
</gene>
<dbReference type="EMBL" id="CP129946">
    <property type="protein sequence ID" value="WWA76516.1"/>
    <property type="molecule type" value="Genomic_DNA"/>
</dbReference>
<name>A0ABZ2DGR3_9PSED</name>
<sequence length="111" mass="13265">MHYLKVFAQGSGGRDHADKVVVRFYKKNKCGADRLMHEEVAFNLDREGEYDHGLYDLRLNRNINGDGKENFLDQRIFHSFVNVFMLLGWFDFLRRPFTLFNHAREALQRQR</sequence>
<dbReference type="Proteomes" id="UP001347174">
    <property type="component" value="Chromosome"/>
</dbReference>
<reference evidence="1 2" key="1">
    <citation type="submission" date="2023-07" db="EMBL/GenBank/DDBJ databases">
        <title>Plant endophyte Pseudomonas khavaziana can be used to control wheat stem rot.</title>
        <authorList>
            <person name="Guo S."/>
            <person name="Shen X."/>
        </authorList>
    </citation>
    <scope>NUCLEOTIDE SEQUENCE [LARGE SCALE GENOMIC DNA]</scope>
    <source>
        <strain evidence="1 2">SR9</strain>
    </source>
</reference>